<dbReference type="Pfam" id="PF00126">
    <property type="entry name" value="HTH_1"/>
    <property type="match status" value="1"/>
</dbReference>
<dbReference type="InterPro" id="IPR036388">
    <property type="entry name" value="WH-like_DNA-bd_sf"/>
</dbReference>
<dbReference type="PANTHER" id="PTHR30427">
    <property type="entry name" value="TRANSCRIPTIONAL ACTIVATOR PROTEIN LYSR"/>
    <property type="match status" value="1"/>
</dbReference>
<evidence type="ECO:0000256" key="4">
    <source>
        <dbReference type="ARBA" id="ARBA00023163"/>
    </source>
</evidence>
<dbReference type="SUPFAM" id="SSF46785">
    <property type="entry name" value="Winged helix' DNA-binding domain"/>
    <property type="match status" value="1"/>
</dbReference>
<dbReference type="RefSeq" id="WP_261615080.1">
    <property type="nucleotide sequence ID" value="NZ_JALIDZ010000003.1"/>
</dbReference>
<proteinExistence type="inferred from homology"/>
<organism evidence="6 7">
    <name type="scientific">Microbaculum marinisediminis</name>
    <dbReference type="NCBI Taxonomy" id="2931392"/>
    <lineage>
        <taxon>Bacteria</taxon>
        <taxon>Pseudomonadati</taxon>
        <taxon>Pseudomonadota</taxon>
        <taxon>Alphaproteobacteria</taxon>
        <taxon>Hyphomicrobiales</taxon>
        <taxon>Tepidamorphaceae</taxon>
        <taxon>Microbaculum</taxon>
    </lineage>
</organism>
<evidence type="ECO:0000313" key="6">
    <source>
        <dbReference type="EMBL" id="MCT8971499.1"/>
    </source>
</evidence>
<evidence type="ECO:0000256" key="2">
    <source>
        <dbReference type="ARBA" id="ARBA00023015"/>
    </source>
</evidence>
<dbReference type="PROSITE" id="PS50931">
    <property type="entry name" value="HTH_LYSR"/>
    <property type="match status" value="1"/>
</dbReference>
<keyword evidence="3" id="KW-0238">DNA-binding</keyword>
<feature type="domain" description="HTH lysR-type" evidence="5">
    <location>
        <begin position="5"/>
        <end position="62"/>
    </location>
</feature>
<reference evidence="6 7" key="1">
    <citation type="submission" date="2022-04" db="EMBL/GenBank/DDBJ databases">
        <authorList>
            <person name="Ye Y.-Q."/>
            <person name="Du Z.-J."/>
        </authorList>
    </citation>
    <scope>NUCLEOTIDE SEQUENCE [LARGE SCALE GENOMIC DNA]</scope>
    <source>
        <strain evidence="6 7">A6E488</strain>
    </source>
</reference>
<name>A0AAW5QVG4_9HYPH</name>
<keyword evidence="2" id="KW-0805">Transcription regulation</keyword>
<protein>
    <submittedName>
        <fullName evidence="6">LysR substrate-binding domain-containing protein</fullName>
    </submittedName>
</protein>
<dbReference type="SUPFAM" id="SSF53850">
    <property type="entry name" value="Periplasmic binding protein-like II"/>
    <property type="match status" value="1"/>
</dbReference>
<dbReference type="GO" id="GO:0003700">
    <property type="term" value="F:DNA-binding transcription factor activity"/>
    <property type="evidence" value="ECO:0007669"/>
    <property type="project" value="InterPro"/>
</dbReference>
<dbReference type="InterPro" id="IPR000847">
    <property type="entry name" value="LysR_HTH_N"/>
</dbReference>
<evidence type="ECO:0000256" key="1">
    <source>
        <dbReference type="ARBA" id="ARBA00009437"/>
    </source>
</evidence>
<dbReference type="Pfam" id="PF03466">
    <property type="entry name" value="LysR_substrate"/>
    <property type="match status" value="1"/>
</dbReference>
<comment type="similarity">
    <text evidence="1">Belongs to the LysR transcriptional regulatory family.</text>
</comment>
<dbReference type="Gene3D" id="1.10.10.10">
    <property type="entry name" value="Winged helix-like DNA-binding domain superfamily/Winged helix DNA-binding domain"/>
    <property type="match status" value="1"/>
</dbReference>
<evidence type="ECO:0000313" key="7">
    <source>
        <dbReference type="Proteomes" id="UP001320898"/>
    </source>
</evidence>
<gene>
    <name evidence="6" type="ORF">MUB46_06510</name>
</gene>
<dbReference type="GO" id="GO:0043565">
    <property type="term" value="F:sequence-specific DNA binding"/>
    <property type="evidence" value="ECO:0007669"/>
    <property type="project" value="TreeGrafter"/>
</dbReference>
<evidence type="ECO:0000256" key="3">
    <source>
        <dbReference type="ARBA" id="ARBA00023125"/>
    </source>
</evidence>
<dbReference type="PANTHER" id="PTHR30427:SF1">
    <property type="entry name" value="TRANSCRIPTIONAL ACTIVATOR PROTEIN LYSR"/>
    <property type="match status" value="1"/>
</dbReference>
<dbReference type="AlphaFoldDB" id="A0AAW5QVG4"/>
<accession>A0AAW5QVG4</accession>
<sequence length="305" mass="33846">MSGALNLKQIDAFRWVMISGSTSQAAAILNVSQPAVSRLLKNFEGQVEYQLFIRSGGRLHPTPEAEALLREIERVYPGLTHLSNLMQNIALIDSGLVRIIATMPMMQRLVPEALYEFHREMPQIRSSVKTIVKRELREWLDGQQFDIGLATLPVDYLDANIMPLASLNCACVLPPGHPMSGADVIHARDLADEPFISIIPDTILRSRVDRVFDKLGVQRRLMIETQSAAAICEMAAAGLGVSVVDIFTASGFADKGILVKPFRPAIKLQFGILLPVQRPQSNAVEALIEIVRKRAKGFEESYRNF</sequence>
<dbReference type="Gene3D" id="3.40.190.290">
    <property type="match status" value="1"/>
</dbReference>
<comment type="caution">
    <text evidence="6">The sequence shown here is derived from an EMBL/GenBank/DDBJ whole genome shotgun (WGS) entry which is preliminary data.</text>
</comment>
<dbReference type="InterPro" id="IPR005119">
    <property type="entry name" value="LysR_subst-bd"/>
</dbReference>
<dbReference type="InterPro" id="IPR036390">
    <property type="entry name" value="WH_DNA-bd_sf"/>
</dbReference>
<dbReference type="Proteomes" id="UP001320898">
    <property type="component" value="Unassembled WGS sequence"/>
</dbReference>
<keyword evidence="7" id="KW-1185">Reference proteome</keyword>
<dbReference type="GO" id="GO:0010628">
    <property type="term" value="P:positive regulation of gene expression"/>
    <property type="evidence" value="ECO:0007669"/>
    <property type="project" value="TreeGrafter"/>
</dbReference>
<keyword evidence="4" id="KW-0804">Transcription</keyword>
<dbReference type="EMBL" id="JALIDZ010000003">
    <property type="protein sequence ID" value="MCT8971499.1"/>
    <property type="molecule type" value="Genomic_DNA"/>
</dbReference>
<evidence type="ECO:0000259" key="5">
    <source>
        <dbReference type="PROSITE" id="PS50931"/>
    </source>
</evidence>